<dbReference type="NCBIfam" id="TIGR01460">
    <property type="entry name" value="HAD-SF-IIA"/>
    <property type="match status" value="1"/>
</dbReference>
<organism evidence="1 2">
    <name type="scientific">Agrococcus terreus</name>
    <dbReference type="NCBI Taxonomy" id="574649"/>
    <lineage>
        <taxon>Bacteria</taxon>
        <taxon>Bacillati</taxon>
        <taxon>Actinomycetota</taxon>
        <taxon>Actinomycetes</taxon>
        <taxon>Micrococcales</taxon>
        <taxon>Microbacteriaceae</taxon>
        <taxon>Agrococcus</taxon>
    </lineage>
</organism>
<proteinExistence type="predicted"/>
<reference evidence="2" key="1">
    <citation type="journal article" date="2019" name="Int. J. Syst. Evol. Microbiol.">
        <title>The Global Catalogue of Microorganisms (GCM) 10K type strain sequencing project: providing services to taxonomists for standard genome sequencing and annotation.</title>
        <authorList>
            <consortium name="The Broad Institute Genomics Platform"/>
            <consortium name="The Broad Institute Genome Sequencing Center for Infectious Disease"/>
            <person name="Wu L."/>
            <person name="Ma J."/>
        </authorList>
    </citation>
    <scope>NUCLEOTIDE SEQUENCE [LARGE SCALE GENOMIC DNA]</scope>
    <source>
        <strain evidence="2">CGMCC 1.6960</strain>
    </source>
</reference>
<dbReference type="PANTHER" id="PTHR19288">
    <property type="entry name" value="4-NITROPHENYLPHOSPHATASE-RELATED"/>
    <property type="match status" value="1"/>
</dbReference>
<dbReference type="SUPFAM" id="SSF56784">
    <property type="entry name" value="HAD-like"/>
    <property type="match status" value="1"/>
</dbReference>
<name>A0ABQ2KK93_9MICO</name>
<dbReference type="RefSeq" id="WP_188717948.1">
    <property type="nucleotide sequence ID" value="NZ_BAABBD010000005.1"/>
</dbReference>
<evidence type="ECO:0000313" key="1">
    <source>
        <dbReference type="EMBL" id="GGN86002.1"/>
    </source>
</evidence>
<dbReference type="InterPro" id="IPR036412">
    <property type="entry name" value="HAD-like_sf"/>
</dbReference>
<evidence type="ECO:0000313" key="2">
    <source>
        <dbReference type="Proteomes" id="UP000626982"/>
    </source>
</evidence>
<dbReference type="Pfam" id="PF13242">
    <property type="entry name" value="Hydrolase_like"/>
    <property type="match status" value="1"/>
</dbReference>
<gene>
    <name evidence="1" type="ORF">GCM10010968_19380</name>
</gene>
<comment type="caution">
    <text evidence="1">The sequence shown here is derived from an EMBL/GenBank/DDBJ whole genome shotgun (WGS) entry which is preliminary data.</text>
</comment>
<protein>
    <submittedName>
        <fullName evidence="1">Haloacid dehalogenase</fullName>
    </submittedName>
</protein>
<sequence length="345" mass="36435">MGLFRSAEPARPTPLDGIDHLYLDLDGVVYQGPDAIPHAVESILATGLPAAYLTNNASRTDAEVAEHLSSFGLPVAPQDVVTSPQAAMLLLERHVAPGDPVMVVGGQGIVVELEARGWRVVRTAAEQPKAVVQGFHPSVGWKDLAEAAFALRAAPGETGIPWIATNTDWTIPVAGGIAPGNGTLVSAVHTAVGRLAEVAGKPETPIYDVARERFAPTAPAMIGDRLDTDILGGRRAGIRTILALTGIDRGASLIGADPSMRPDHVVQDLRDLLQPIEPLRETLERSTGDTYFEVGRAAVRRSGIDITLVRAGDRPVDTIRAACAAVWTADRPVLGLRVADELLAL</sequence>
<dbReference type="Gene3D" id="3.40.50.1000">
    <property type="entry name" value="HAD superfamily/HAD-like"/>
    <property type="match status" value="2"/>
</dbReference>
<dbReference type="InterPro" id="IPR023214">
    <property type="entry name" value="HAD_sf"/>
</dbReference>
<dbReference type="Proteomes" id="UP000626982">
    <property type="component" value="Unassembled WGS sequence"/>
</dbReference>
<accession>A0ABQ2KK93</accession>
<dbReference type="PANTHER" id="PTHR19288:SF95">
    <property type="entry name" value="D-GLYCEROL 3-PHOSPHATE PHOSPHATASE"/>
    <property type="match status" value="1"/>
</dbReference>
<dbReference type="EMBL" id="BMLM01000001">
    <property type="protein sequence ID" value="GGN86002.1"/>
    <property type="molecule type" value="Genomic_DNA"/>
</dbReference>
<dbReference type="InterPro" id="IPR006357">
    <property type="entry name" value="HAD-SF_hydro_IIA"/>
</dbReference>
<keyword evidence="2" id="KW-1185">Reference proteome</keyword>
<dbReference type="Pfam" id="PF13344">
    <property type="entry name" value="Hydrolase_6"/>
    <property type="match status" value="1"/>
</dbReference>